<dbReference type="InterPro" id="IPR036038">
    <property type="entry name" value="Aminotransferase-like"/>
</dbReference>
<comment type="caution">
    <text evidence="2">The sequence shown here is derived from an EMBL/GenBank/DDBJ whole genome shotgun (WGS) entry which is preliminary data.</text>
</comment>
<dbReference type="InterPro" id="IPR043131">
    <property type="entry name" value="BCAT-like_N"/>
</dbReference>
<dbReference type="AlphaFoldDB" id="A0A561U605"/>
<dbReference type="GO" id="GO:0005829">
    <property type="term" value="C:cytosol"/>
    <property type="evidence" value="ECO:0007669"/>
    <property type="project" value="TreeGrafter"/>
</dbReference>
<dbReference type="InterPro" id="IPR043132">
    <property type="entry name" value="BCAT-like_C"/>
</dbReference>
<sequence>MLGALGRKPTLDRNLRAHPRNWKLYPSGMRVLALLDGTLADPEAPLFRADDLGVMRGDGCFETILVVDRKPRELGPHLDRMERSARLMQMELPDRESWERAGQAVIDAWPWESEPEMGLKFVCTRGIDGGDGTPHGFAMGMDVGQETKRKRDGGVDVVTLDRGYSPGLMERAPWLLLSAKTLSYAVNMAALREAESRGADEVVFTAEDGTVLEGPTSTVVLAQGRTLLTTPPASGVLPGTTQGALFRAAERAGWETEVADFPTSALFESDGVWLASSIRRVTQVRAIDGTPIKADDSLHTEIVDLYESNY</sequence>
<protein>
    <submittedName>
        <fullName evidence="2">4-amino-4-deoxychorismate lyase</fullName>
    </submittedName>
</protein>
<dbReference type="InterPro" id="IPR050571">
    <property type="entry name" value="Class-IV_PLP-Dep_Aminotrnsfr"/>
</dbReference>
<evidence type="ECO:0000313" key="2">
    <source>
        <dbReference type="EMBL" id="TWF94798.1"/>
    </source>
</evidence>
<dbReference type="Gene3D" id="3.30.470.10">
    <property type="match status" value="1"/>
</dbReference>
<accession>A0A561U605</accession>
<dbReference type="GO" id="GO:0016829">
    <property type="term" value="F:lyase activity"/>
    <property type="evidence" value="ECO:0007669"/>
    <property type="project" value="UniProtKB-KW"/>
</dbReference>
<organism evidence="2 3">
    <name type="scientific">Saccharopolyspora dendranthemae</name>
    <dbReference type="NCBI Taxonomy" id="1181886"/>
    <lineage>
        <taxon>Bacteria</taxon>
        <taxon>Bacillati</taxon>
        <taxon>Actinomycetota</taxon>
        <taxon>Actinomycetes</taxon>
        <taxon>Pseudonocardiales</taxon>
        <taxon>Pseudonocardiaceae</taxon>
        <taxon>Saccharopolyspora</taxon>
    </lineage>
</organism>
<gene>
    <name evidence="2" type="ORF">FHU35_13515</name>
</gene>
<name>A0A561U605_9PSEU</name>
<keyword evidence="2" id="KW-0456">Lyase</keyword>
<dbReference type="PANTHER" id="PTHR42743">
    <property type="entry name" value="AMINO-ACID AMINOTRANSFERASE"/>
    <property type="match status" value="1"/>
</dbReference>
<evidence type="ECO:0000313" key="3">
    <source>
        <dbReference type="Proteomes" id="UP000316184"/>
    </source>
</evidence>
<evidence type="ECO:0000256" key="1">
    <source>
        <dbReference type="ARBA" id="ARBA00009320"/>
    </source>
</evidence>
<proteinExistence type="inferred from homology"/>
<dbReference type="Pfam" id="PF01063">
    <property type="entry name" value="Aminotran_4"/>
    <property type="match status" value="1"/>
</dbReference>
<dbReference type="NCBIfam" id="NF005886">
    <property type="entry name" value="PRK07849.1-1"/>
    <property type="match status" value="1"/>
</dbReference>
<reference evidence="2 3" key="1">
    <citation type="submission" date="2019-06" db="EMBL/GenBank/DDBJ databases">
        <title>Sequencing the genomes of 1000 actinobacteria strains.</title>
        <authorList>
            <person name="Klenk H.-P."/>
        </authorList>
    </citation>
    <scope>NUCLEOTIDE SEQUENCE [LARGE SCALE GENOMIC DNA]</scope>
    <source>
        <strain evidence="2 3">DSM 46699</strain>
    </source>
</reference>
<dbReference type="Gene3D" id="3.20.10.10">
    <property type="entry name" value="D-amino Acid Aminotransferase, subunit A, domain 2"/>
    <property type="match status" value="1"/>
</dbReference>
<keyword evidence="3" id="KW-1185">Reference proteome</keyword>
<dbReference type="Proteomes" id="UP000316184">
    <property type="component" value="Unassembled WGS sequence"/>
</dbReference>
<dbReference type="SUPFAM" id="SSF56752">
    <property type="entry name" value="D-aminoacid aminotransferase-like PLP-dependent enzymes"/>
    <property type="match status" value="1"/>
</dbReference>
<dbReference type="EMBL" id="VIWX01000003">
    <property type="protein sequence ID" value="TWF94798.1"/>
    <property type="molecule type" value="Genomic_DNA"/>
</dbReference>
<dbReference type="PANTHER" id="PTHR42743:SF11">
    <property type="entry name" value="AMINODEOXYCHORISMATE LYASE"/>
    <property type="match status" value="1"/>
</dbReference>
<dbReference type="GO" id="GO:0046394">
    <property type="term" value="P:carboxylic acid biosynthetic process"/>
    <property type="evidence" value="ECO:0007669"/>
    <property type="project" value="UniProtKB-ARBA"/>
</dbReference>
<comment type="similarity">
    <text evidence="1">Belongs to the class-IV pyridoxal-phosphate-dependent aminotransferase family.</text>
</comment>
<dbReference type="InterPro" id="IPR001544">
    <property type="entry name" value="Aminotrans_IV"/>
</dbReference>